<evidence type="ECO:0000313" key="2">
    <source>
        <dbReference type="EMBL" id="SBV86631.1"/>
    </source>
</evidence>
<dbReference type="SUPFAM" id="SSF53448">
    <property type="entry name" value="Nucleotide-diphospho-sugar transferases"/>
    <property type="match status" value="1"/>
</dbReference>
<evidence type="ECO:0000256" key="1">
    <source>
        <dbReference type="SAM" id="MobiDB-lite"/>
    </source>
</evidence>
<feature type="region of interest" description="Disordered" evidence="1">
    <location>
        <begin position="99"/>
        <end position="122"/>
    </location>
</feature>
<gene>
    <name evidence="2" type="ORF">XTGNCPPB3709_0534</name>
</gene>
<reference evidence="3" key="1">
    <citation type="submission" date="2016-07" db="EMBL/GenBank/DDBJ databases">
        <authorList>
            <person name="Florea S."/>
            <person name="Webb J.S."/>
            <person name="Jaromczyk J."/>
            <person name="Schardl C.L."/>
        </authorList>
    </citation>
    <scope>NUCLEOTIDE SEQUENCE [LARGE SCALE GENOMIC DNA]</scope>
</reference>
<feature type="compositionally biased region" description="Basic and acidic residues" evidence="1">
    <location>
        <begin position="110"/>
        <end position="122"/>
    </location>
</feature>
<dbReference type="RefSeq" id="WP_009575540.1">
    <property type="nucleotide sequence ID" value="NZ_CP076252.1"/>
</dbReference>
<accession>A0A1M4L0E5</accession>
<dbReference type="EMBL" id="FLUK01000053">
    <property type="protein sequence ID" value="SBV86631.1"/>
    <property type="molecule type" value="Genomic_DNA"/>
</dbReference>
<dbReference type="Proteomes" id="UP000184997">
    <property type="component" value="Unassembled WGS sequence"/>
</dbReference>
<dbReference type="InterPro" id="IPR029044">
    <property type="entry name" value="Nucleotide-diphossugar_trans"/>
</dbReference>
<protein>
    <submittedName>
        <fullName evidence="2">O-antigen biosynthesis protein</fullName>
    </submittedName>
</protein>
<dbReference type="AlphaFoldDB" id="A0A1M4L0E5"/>
<sequence>MHVSCWASDVDFCLRLRAHRDDNAWTPHAQTCHHESASRGIEDDPVKQARFAGKVATMQSRWQQVLGDDPAYSPCLSLEAPAFSLDPVVLARDSHPVYPVAYAPPGDTGDFPRELDVRNDRT</sequence>
<name>A0A1M4L0E5_9XANT</name>
<organism evidence="2 3">
    <name type="scientific">Xanthomonas graminis pv. graminis</name>
    <dbReference type="NCBI Taxonomy" id="134874"/>
    <lineage>
        <taxon>Bacteria</taxon>
        <taxon>Pseudomonadati</taxon>
        <taxon>Pseudomonadota</taxon>
        <taxon>Gammaproteobacteria</taxon>
        <taxon>Lysobacterales</taxon>
        <taxon>Lysobacteraceae</taxon>
        <taxon>Xanthomonas</taxon>
        <taxon>Xanthomonas translucens group</taxon>
        <taxon>Xanthomonas graminis</taxon>
    </lineage>
</organism>
<evidence type="ECO:0000313" key="3">
    <source>
        <dbReference type="Proteomes" id="UP000184997"/>
    </source>
</evidence>
<proteinExistence type="predicted"/>